<dbReference type="EMBL" id="BRLB01000001">
    <property type="protein sequence ID" value="GKX28357.1"/>
    <property type="molecule type" value="Genomic_DNA"/>
</dbReference>
<keyword evidence="2" id="KW-1185">Reference proteome</keyword>
<name>A0A9W5Y7L2_9FIRM</name>
<evidence type="ECO:0000313" key="2">
    <source>
        <dbReference type="Proteomes" id="UP001144256"/>
    </source>
</evidence>
<reference evidence="1" key="1">
    <citation type="submission" date="2022-06" db="EMBL/GenBank/DDBJ databases">
        <title>Vallitalea longa sp. nov., an anaerobic bacterium isolated from marine sediment.</title>
        <authorList>
            <person name="Hirano S."/>
            <person name="Terahara T."/>
            <person name="Mori K."/>
            <person name="Hamada M."/>
            <person name="Matsumoto R."/>
            <person name="Kobayashi T."/>
        </authorList>
    </citation>
    <scope>NUCLEOTIDE SEQUENCE</scope>
    <source>
        <strain evidence="1">SH18-1</strain>
    </source>
</reference>
<organism evidence="1 2">
    <name type="scientific">Vallitalea longa</name>
    <dbReference type="NCBI Taxonomy" id="2936439"/>
    <lineage>
        <taxon>Bacteria</taxon>
        <taxon>Bacillati</taxon>
        <taxon>Bacillota</taxon>
        <taxon>Clostridia</taxon>
        <taxon>Lachnospirales</taxon>
        <taxon>Vallitaleaceae</taxon>
        <taxon>Vallitalea</taxon>
    </lineage>
</organism>
<dbReference type="Proteomes" id="UP001144256">
    <property type="component" value="Unassembled WGS sequence"/>
</dbReference>
<gene>
    <name evidence="1" type="ORF">SH1V18_08370</name>
</gene>
<evidence type="ECO:0000313" key="1">
    <source>
        <dbReference type="EMBL" id="GKX28357.1"/>
    </source>
</evidence>
<sequence length="33" mass="3929">MVRHVVMSKCKEQELALIIEYRMPEIGEKNSCY</sequence>
<accession>A0A9W5Y7L2</accession>
<comment type="caution">
    <text evidence="1">The sequence shown here is derived from an EMBL/GenBank/DDBJ whole genome shotgun (WGS) entry which is preliminary data.</text>
</comment>
<proteinExistence type="predicted"/>
<dbReference type="AlphaFoldDB" id="A0A9W5Y7L2"/>
<protein>
    <submittedName>
        <fullName evidence="1">Uncharacterized protein</fullName>
    </submittedName>
</protein>